<feature type="region of interest" description="Disordered" evidence="1">
    <location>
        <begin position="91"/>
        <end position="117"/>
    </location>
</feature>
<feature type="transmembrane region" description="Helical" evidence="2">
    <location>
        <begin position="127"/>
        <end position="151"/>
    </location>
</feature>
<keyword evidence="5" id="KW-1185">Reference proteome</keyword>
<accession>A0ABV1EUH2</accession>
<dbReference type="Pfam" id="PF05569">
    <property type="entry name" value="Peptidase_M56"/>
    <property type="match status" value="1"/>
</dbReference>
<feature type="domain" description="Peptidase M56" evidence="3">
    <location>
        <begin position="12"/>
        <end position="295"/>
    </location>
</feature>
<proteinExistence type="predicted"/>
<feature type="transmembrane region" description="Helical" evidence="2">
    <location>
        <begin position="40"/>
        <end position="59"/>
    </location>
</feature>
<organism evidence="4 5">
    <name type="scientific">Flavonifractor hominis</name>
    <dbReference type="NCBI Taxonomy" id="3133178"/>
    <lineage>
        <taxon>Bacteria</taxon>
        <taxon>Bacillati</taxon>
        <taxon>Bacillota</taxon>
        <taxon>Clostridia</taxon>
        <taxon>Eubacteriales</taxon>
        <taxon>Oscillospiraceae</taxon>
        <taxon>Flavonifractor</taxon>
    </lineage>
</organism>
<keyword evidence="2" id="KW-0812">Transmembrane</keyword>
<feature type="compositionally biased region" description="Low complexity" evidence="1">
    <location>
        <begin position="91"/>
        <end position="104"/>
    </location>
</feature>
<feature type="transmembrane region" description="Helical" evidence="2">
    <location>
        <begin position="12"/>
        <end position="33"/>
    </location>
</feature>
<reference evidence="4 5" key="1">
    <citation type="submission" date="2024-03" db="EMBL/GenBank/DDBJ databases">
        <title>Human intestinal bacterial collection.</title>
        <authorList>
            <person name="Pauvert C."/>
            <person name="Hitch T.C.A."/>
            <person name="Clavel T."/>
        </authorList>
    </citation>
    <scope>NUCLEOTIDE SEQUENCE [LARGE SCALE GENOMIC DNA]</scope>
    <source>
        <strain evidence="4 5">CLA-AP-H34</strain>
    </source>
</reference>
<dbReference type="PANTHER" id="PTHR34978:SF3">
    <property type="entry name" value="SLR0241 PROTEIN"/>
    <property type="match status" value="1"/>
</dbReference>
<comment type="caution">
    <text evidence="4">The sequence shown here is derived from an EMBL/GenBank/DDBJ whole genome shotgun (WGS) entry which is preliminary data.</text>
</comment>
<dbReference type="InterPro" id="IPR008756">
    <property type="entry name" value="Peptidase_M56"/>
</dbReference>
<evidence type="ECO:0000313" key="4">
    <source>
        <dbReference type="EMBL" id="MEQ2456893.1"/>
    </source>
</evidence>
<keyword evidence="2" id="KW-0472">Membrane</keyword>
<dbReference type="InterPro" id="IPR052173">
    <property type="entry name" value="Beta-lactam_resp_regulator"/>
</dbReference>
<evidence type="ECO:0000256" key="1">
    <source>
        <dbReference type="SAM" id="MobiDB-lite"/>
    </source>
</evidence>
<dbReference type="RefSeq" id="WP_349140623.1">
    <property type="nucleotide sequence ID" value="NZ_JBBMFT010000006.1"/>
</dbReference>
<evidence type="ECO:0000313" key="5">
    <source>
        <dbReference type="Proteomes" id="UP001440599"/>
    </source>
</evidence>
<dbReference type="CDD" id="cd07341">
    <property type="entry name" value="M56_BlaR1_MecR1_like"/>
    <property type="match status" value="1"/>
</dbReference>
<gene>
    <name evidence="4" type="ORF">WMO45_10190</name>
</gene>
<dbReference type="EMBL" id="JBBMFT010000006">
    <property type="protein sequence ID" value="MEQ2456893.1"/>
    <property type="molecule type" value="Genomic_DNA"/>
</dbReference>
<evidence type="ECO:0000259" key="3">
    <source>
        <dbReference type="Pfam" id="PF05569"/>
    </source>
</evidence>
<feature type="transmembrane region" description="Helical" evidence="2">
    <location>
        <begin position="217"/>
        <end position="236"/>
    </location>
</feature>
<keyword evidence="2" id="KW-1133">Transmembrane helix</keyword>
<feature type="transmembrane region" description="Helical" evidence="2">
    <location>
        <begin position="304"/>
        <end position="327"/>
    </location>
</feature>
<dbReference type="Proteomes" id="UP001440599">
    <property type="component" value="Unassembled WGS sequence"/>
</dbReference>
<feature type="compositionally biased region" description="Pro residues" evidence="1">
    <location>
        <begin position="105"/>
        <end position="115"/>
    </location>
</feature>
<evidence type="ECO:0000256" key="2">
    <source>
        <dbReference type="SAM" id="Phobius"/>
    </source>
</evidence>
<name>A0ABV1EUH2_9FIRM</name>
<protein>
    <submittedName>
        <fullName evidence="4">M56 family metallopeptidase</fullName>
    </submittedName>
</protein>
<sequence length="858" mass="94851">MTQFLSQTLFPALFNMSLTAGIVILCILVVRLALKQAPKVYSYALWAVVLFRLLCPVSLPSGFSLLGALDAPARQATPVVSTVTYLQPQQPAEAPSQAEQQPAEPDTPVPEPVTPVSPVQTAPSVDWAVVAAWVWMTGAAGMAGYSIFALLRLRHRLVGSLHLKDNLYLADYISTPFVLGLVRPRIYLPSTLTEQEMDYIICHEQYHIRHLDHVVKVLAFAALCLHWFNPLVWLAFVLAGKDMEMRCDEAVVKQLGENIRADYSASLLTLATGRLTIAGTPLAFGEGDPKGRIRNLLRWKRPKLWLSAAAGIACVAVIAACAANPAVQSSPTPDHNRTGQYASMEDFAQQTMENTKEVTYYKLSNGTATTEEATAQVTGTKIAWLDKMGEMDGLAPEGILELWTFCYLVQIDAPTEEVALVGGMSEEDGWFDLEGQGGHNIVALRCPDGTYDVLYDQPVNDNRDFYGYHNSYEEAIYDWYVTDQGLDLPLYVEDWTEQITYPDGEYHGNFPVHRYDGDGWYLYIPVSAWNQWAADPTHSVWVSAYNTGSAVTVDYLETSLADSTRGMTPADDSGRIFTAQADGWTYRTYYTDAADGGCWKITTQWQDDAITDYPYIAIEPQVMALMAESFTLDSRITPAEETLAMTAVLQNLSPEGGRLVRVECNKETELTRNGTESEVMRAAASKLEPIQDPESYMDADGGLCLYLDGPGDCHISLYAILSQPATVLLRYVGDTVNESALAEDPQLYLYLMAAVEHPDVEFHDLDGDGFQEVLAWPAGDVQNLIIYDYYDNEIQKTNPAQTLGVEFAGYTGLIGNLQQEYSNMVQAGSGQINETGIYQYDDGTLTWVCSLEDALLTT</sequence>
<dbReference type="PANTHER" id="PTHR34978">
    <property type="entry name" value="POSSIBLE SENSOR-TRANSDUCER PROTEIN BLAR"/>
    <property type="match status" value="1"/>
</dbReference>